<evidence type="ECO:0000313" key="2">
    <source>
        <dbReference type="Proteomes" id="UP000077115"/>
    </source>
</evidence>
<dbReference type="Proteomes" id="UP000077115">
    <property type="component" value="Unassembled WGS sequence"/>
</dbReference>
<organism evidence="1 2">
    <name type="scientific">Batrachochytrium dendrobatidis (strain JEL423)</name>
    <dbReference type="NCBI Taxonomy" id="403673"/>
    <lineage>
        <taxon>Eukaryota</taxon>
        <taxon>Fungi</taxon>
        <taxon>Fungi incertae sedis</taxon>
        <taxon>Chytridiomycota</taxon>
        <taxon>Chytridiomycota incertae sedis</taxon>
        <taxon>Chytridiomycetes</taxon>
        <taxon>Rhizophydiales</taxon>
        <taxon>Rhizophydiales incertae sedis</taxon>
        <taxon>Batrachochytrium</taxon>
    </lineage>
</organism>
<proteinExistence type="predicted"/>
<evidence type="ECO:0000313" key="1">
    <source>
        <dbReference type="EMBL" id="OAJ36195.1"/>
    </source>
</evidence>
<reference evidence="1 2" key="2">
    <citation type="submission" date="2016-05" db="EMBL/GenBank/DDBJ databases">
        <title>Lineage-specific infection strategies underlie the spectrum of fungal disease in amphibians.</title>
        <authorList>
            <person name="Cuomo C.A."/>
            <person name="Farrer R.A."/>
            <person name="James T."/>
            <person name="Longcore J."/>
            <person name="Birren B."/>
        </authorList>
    </citation>
    <scope>NUCLEOTIDE SEQUENCE [LARGE SCALE GENOMIC DNA]</scope>
    <source>
        <strain evidence="1 2">JEL423</strain>
    </source>
</reference>
<gene>
    <name evidence="1" type="ORF">BDEG_20390</name>
</gene>
<name>A0A177W8W6_BATDL</name>
<reference evidence="1 2" key="1">
    <citation type="submission" date="2006-10" db="EMBL/GenBank/DDBJ databases">
        <title>The Genome Sequence of Batrachochytrium dendrobatidis JEL423.</title>
        <authorList>
            <consortium name="The Broad Institute Genome Sequencing Platform"/>
            <person name="Birren B."/>
            <person name="Lander E."/>
            <person name="Galagan J."/>
            <person name="Cuomo C."/>
            <person name="Devon K."/>
            <person name="Jaffe D."/>
            <person name="Butler J."/>
            <person name="Alvarez P."/>
            <person name="Gnerre S."/>
            <person name="Grabherr M."/>
            <person name="Kleber M."/>
            <person name="Mauceli E."/>
            <person name="Brockman W."/>
            <person name="Young S."/>
            <person name="LaButti K."/>
            <person name="Sykes S."/>
            <person name="DeCaprio D."/>
            <person name="Crawford M."/>
            <person name="Koehrsen M."/>
            <person name="Engels R."/>
            <person name="Montgomery P."/>
            <person name="Pearson M."/>
            <person name="Howarth C."/>
            <person name="Larson L."/>
            <person name="White J."/>
            <person name="O'Leary S."/>
            <person name="Kodira C."/>
            <person name="Zeng Q."/>
            <person name="Yandava C."/>
            <person name="Alvarado L."/>
            <person name="Longcore J."/>
            <person name="James T."/>
        </authorList>
    </citation>
    <scope>NUCLEOTIDE SEQUENCE [LARGE SCALE GENOMIC DNA]</scope>
    <source>
        <strain evidence="1 2">JEL423</strain>
    </source>
</reference>
<sequence>MHATDHLLLVLIHNIFECRHCPTHDDTLQQLHHLLSSSQSHVDLAHSQSPPKALHILHASDLSPVFMMPNHYFSKNLGLDLSAVLCGPNLLDQFSGSEESQQFQRALNIQSSGSQCQEVLNRKIRRRETRPQQEYSRKGFTQLLRELRVPTAVNMSP</sequence>
<dbReference type="AlphaFoldDB" id="A0A177W8W6"/>
<dbReference type="EMBL" id="DS022300">
    <property type="protein sequence ID" value="OAJ36195.1"/>
    <property type="molecule type" value="Genomic_DNA"/>
</dbReference>
<accession>A0A177W8W6</accession>
<dbReference type="VEuPathDB" id="FungiDB:BDEG_20390"/>
<protein>
    <submittedName>
        <fullName evidence="1">Uncharacterized protein</fullName>
    </submittedName>
</protein>